<evidence type="ECO:0000313" key="3">
    <source>
        <dbReference type="Proteomes" id="UP000287651"/>
    </source>
</evidence>
<evidence type="ECO:0000256" key="1">
    <source>
        <dbReference type="SAM" id="MobiDB-lite"/>
    </source>
</evidence>
<reference evidence="2 3" key="1">
    <citation type="journal article" date="2014" name="Agronomy (Basel)">
        <title>A Draft Genome Sequence for Ensete ventricosum, the Drought-Tolerant Tree Against Hunger.</title>
        <authorList>
            <person name="Harrison J."/>
            <person name="Moore K.A."/>
            <person name="Paszkiewicz K."/>
            <person name="Jones T."/>
            <person name="Grant M."/>
            <person name="Ambacheew D."/>
            <person name="Muzemil S."/>
            <person name="Studholme D.J."/>
        </authorList>
    </citation>
    <scope>NUCLEOTIDE SEQUENCE [LARGE SCALE GENOMIC DNA]</scope>
</reference>
<protein>
    <submittedName>
        <fullName evidence="2">Uncharacterized protein</fullName>
    </submittedName>
</protein>
<gene>
    <name evidence="2" type="ORF">B296_00039112</name>
</gene>
<feature type="region of interest" description="Disordered" evidence="1">
    <location>
        <begin position="12"/>
        <end position="31"/>
    </location>
</feature>
<proteinExistence type="predicted"/>
<accession>A0A426YSG1</accession>
<name>A0A426YSG1_ENSVE</name>
<sequence length="72" mass="7881">MISDMKVLAKTTRENGLHARPSQIRPVPPMRQLTKEKPVFSSPDARPCAVTVPSIVFSPAATGLAIDIIWQL</sequence>
<organism evidence="2 3">
    <name type="scientific">Ensete ventricosum</name>
    <name type="common">Abyssinian banana</name>
    <name type="synonym">Musa ensete</name>
    <dbReference type="NCBI Taxonomy" id="4639"/>
    <lineage>
        <taxon>Eukaryota</taxon>
        <taxon>Viridiplantae</taxon>
        <taxon>Streptophyta</taxon>
        <taxon>Embryophyta</taxon>
        <taxon>Tracheophyta</taxon>
        <taxon>Spermatophyta</taxon>
        <taxon>Magnoliopsida</taxon>
        <taxon>Liliopsida</taxon>
        <taxon>Zingiberales</taxon>
        <taxon>Musaceae</taxon>
        <taxon>Ensete</taxon>
    </lineage>
</organism>
<dbReference type="Proteomes" id="UP000287651">
    <property type="component" value="Unassembled WGS sequence"/>
</dbReference>
<dbReference type="EMBL" id="AMZH03010485">
    <property type="protein sequence ID" value="RRT54664.1"/>
    <property type="molecule type" value="Genomic_DNA"/>
</dbReference>
<evidence type="ECO:0000313" key="2">
    <source>
        <dbReference type="EMBL" id="RRT54664.1"/>
    </source>
</evidence>
<comment type="caution">
    <text evidence="2">The sequence shown here is derived from an EMBL/GenBank/DDBJ whole genome shotgun (WGS) entry which is preliminary data.</text>
</comment>
<dbReference type="AlphaFoldDB" id="A0A426YSG1"/>